<organism evidence="2 3">
    <name type="scientific">Paspalum notatum var. saurae</name>
    <dbReference type="NCBI Taxonomy" id="547442"/>
    <lineage>
        <taxon>Eukaryota</taxon>
        <taxon>Viridiplantae</taxon>
        <taxon>Streptophyta</taxon>
        <taxon>Embryophyta</taxon>
        <taxon>Tracheophyta</taxon>
        <taxon>Spermatophyta</taxon>
        <taxon>Magnoliopsida</taxon>
        <taxon>Liliopsida</taxon>
        <taxon>Poales</taxon>
        <taxon>Poaceae</taxon>
        <taxon>PACMAD clade</taxon>
        <taxon>Panicoideae</taxon>
        <taxon>Andropogonodae</taxon>
        <taxon>Paspaleae</taxon>
        <taxon>Paspalinae</taxon>
        <taxon>Paspalum</taxon>
    </lineage>
</organism>
<dbReference type="SUPFAM" id="SSF56672">
    <property type="entry name" value="DNA/RNA polymerases"/>
    <property type="match status" value="1"/>
</dbReference>
<evidence type="ECO:0000313" key="2">
    <source>
        <dbReference type="EMBL" id="WVZ90057.1"/>
    </source>
</evidence>
<dbReference type="InterPro" id="IPR053134">
    <property type="entry name" value="RNA-dir_DNA_polymerase"/>
</dbReference>
<sequence>MFTWKPTDMPGVPRELAKHQLKVFPNTKPIKQRLRRFTPEKREAIRAELTQLKAAGFIREVMHPEWLANPVLVLKKNKKDWRMCVDYTDLNKHCPKDPFGLATEDQEKTAFITPFGAYCYTSMPFGLKNAGETYQRAIQTCLADHWGERVKAYVDDIVIKIKNEEDFIDDPRQVFDSLRKFRWKLNPTKCVFGVPVGQLLSFVVSNRGIKANPKKIKAILCMHPPDRRKMLRG</sequence>
<feature type="domain" description="Reverse transcriptase" evidence="1">
    <location>
        <begin position="101"/>
        <end position="194"/>
    </location>
</feature>
<gene>
    <name evidence="2" type="ORF">U9M48_036390</name>
</gene>
<keyword evidence="3" id="KW-1185">Reference proteome</keyword>
<dbReference type="Pfam" id="PF00078">
    <property type="entry name" value="RVT_1"/>
    <property type="match status" value="1"/>
</dbReference>
<dbReference type="InterPro" id="IPR000477">
    <property type="entry name" value="RT_dom"/>
</dbReference>
<dbReference type="PANTHER" id="PTHR24559">
    <property type="entry name" value="TRANSPOSON TY3-I GAG-POL POLYPROTEIN"/>
    <property type="match status" value="1"/>
</dbReference>
<dbReference type="Gene3D" id="3.10.10.10">
    <property type="entry name" value="HIV Type 1 Reverse Transcriptase, subunit A, domain 1"/>
    <property type="match status" value="2"/>
</dbReference>
<dbReference type="Gene3D" id="3.30.70.270">
    <property type="match status" value="1"/>
</dbReference>
<dbReference type="FunFam" id="3.10.10.10:FF:000003">
    <property type="entry name" value="Retrovirus-related Pol polyprotein from transposon 297-like Protein"/>
    <property type="match status" value="1"/>
</dbReference>
<evidence type="ECO:0000313" key="3">
    <source>
        <dbReference type="Proteomes" id="UP001341281"/>
    </source>
</evidence>
<accession>A0AAQ3XB32</accession>
<evidence type="ECO:0000259" key="1">
    <source>
        <dbReference type="Pfam" id="PF00078"/>
    </source>
</evidence>
<dbReference type="AlphaFoldDB" id="A0AAQ3XB32"/>
<protein>
    <recommendedName>
        <fullName evidence="1">Reverse transcriptase domain-containing protein</fullName>
    </recommendedName>
</protein>
<dbReference type="InterPro" id="IPR043502">
    <property type="entry name" value="DNA/RNA_pol_sf"/>
</dbReference>
<name>A0AAQ3XB32_PASNO</name>
<dbReference type="InterPro" id="IPR043128">
    <property type="entry name" value="Rev_trsase/Diguanyl_cyclase"/>
</dbReference>
<dbReference type="PANTHER" id="PTHR24559:SF444">
    <property type="entry name" value="REVERSE TRANSCRIPTASE DOMAIN-CONTAINING PROTEIN"/>
    <property type="match status" value="1"/>
</dbReference>
<proteinExistence type="predicted"/>
<dbReference type="Proteomes" id="UP001341281">
    <property type="component" value="Chromosome 08"/>
</dbReference>
<dbReference type="EMBL" id="CP144752">
    <property type="protein sequence ID" value="WVZ90057.1"/>
    <property type="molecule type" value="Genomic_DNA"/>
</dbReference>
<reference evidence="2 3" key="1">
    <citation type="submission" date="2024-02" db="EMBL/GenBank/DDBJ databases">
        <title>High-quality chromosome-scale genome assembly of Pensacola bahiagrass (Paspalum notatum Flugge var. saurae).</title>
        <authorList>
            <person name="Vega J.M."/>
            <person name="Podio M."/>
            <person name="Orjuela J."/>
            <person name="Siena L.A."/>
            <person name="Pessino S.C."/>
            <person name="Combes M.C."/>
            <person name="Mariac C."/>
            <person name="Albertini E."/>
            <person name="Pupilli F."/>
            <person name="Ortiz J.P.A."/>
            <person name="Leblanc O."/>
        </authorList>
    </citation>
    <scope>NUCLEOTIDE SEQUENCE [LARGE SCALE GENOMIC DNA]</scope>
    <source>
        <strain evidence="2">R1</strain>
        <tissue evidence="2">Leaf</tissue>
    </source>
</reference>
<dbReference type="CDD" id="cd01647">
    <property type="entry name" value="RT_LTR"/>
    <property type="match status" value="1"/>
</dbReference>